<gene>
    <name evidence="2" type="ORF">D3H35_01595</name>
</gene>
<feature type="transmembrane region" description="Helical" evidence="1">
    <location>
        <begin position="7"/>
        <end position="29"/>
    </location>
</feature>
<organism evidence="2 3">
    <name type="scientific">Cohnella faecalis</name>
    <dbReference type="NCBI Taxonomy" id="2315694"/>
    <lineage>
        <taxon>Bacteria</taxon>
        <taxon>Bacillati</taxon>
        <taxon>Bacillota</taxon>
        <taxon>Bacilli</taxon>
        <taxon>Bacillales</taxon>
        <taxon>Paenibacillaceae</taxon>
        <taxon>Cohnella</taxon>
    </lineage>
</organism>
<keyword evidence="1" id="KW-0812">Transmembrane</keyword>
<dbReference type="InterPro" id="IPR018750">
    <property type="entry name" value="DUF2306_membrane"/>
</dbReference>
<dbReference type="Proteomes" id="UP000266340">
    <property type="component" value="Unassembled WGS sequence"/>
</dbReference>
<feature type="transmembrane region" description="Helical" evidence="1">
    <location>
        <begin position="183"/>
        <end position="201"/>
    </location>
</feature>
<dbReference type="RefSeq" id="WP_119147473.1">
    <property type="nucleotide sequence ID" value="NZ_JBHSOV010000005.1"/>
</dbReference>
<keyword evidence="1" id="KW-1133">Transmembrane helix</keyword>
<evidence type="ECO:0000313" key="3">
    <source>
        <dbReference type="Proteomes" id="UP000266340"/>
    </source>
</evidence>
<feature type="transmembrane region" description="Helical" evidence="1">
    <location>
        <begin position="119"/>
        <end position="139"/>
    </location>
</feature>
<keyword evidence="3" id="KW-1185">Reference proteome</keyword>
<dbReference type="Pfam" id="PF10067">
    <property type="entry name" value="DUF2306"/>
    <property type="match status" value="1"/>
</dbReference>
<reference evidence="2 3" key="1">
    <citation type="submission" date="2018-09" db="EMBL/GenBank/DDBJ databases">
        <title>Cohnella cavernae sp. nov., isolated from a karst cave.</title>
        <authorList>
            <person name="Zhu H."/>
        </authorList>
    </citation>
    <scope>NUCLEOTIDE SEQUENCE [LARGE SCALE GENOMIC DNA]</scope>
    <source>
        <strain evidence="2 3">K2E09-144</strain>
    </source>
</reference>
<name>A0A398D171_9BACL</name>
<evidence type="ECO:0000313" key="2">
    <source>
        <dbReference type="EMBL" id="RIE05241.1"/>
    </source>
</evidence>
<feature type="transmembrane region" description="Helical" evidence="1">
    <location>
        <begin position="49"/>
        <end position="72"/>
    </location>
</feature>
<evidence type="ECO:0000256" key="1">
    <source>
        <dbReference type="SAM" id="Phobius"/>
    </source>
</evidence>
<accession>A0A398D171</accession>
<dbReference type="EMBL" id="QXJM01000014">
    <property type="protein sequence ID" value="RIE05241.1"/>
    <property type="molecule type" value="Genomic_DNA"/>
</dbReference>
<feature type="transmembrane region" description="Helical" evidence="1">
    <location>
        <begin position="151"/>
        <end position="171"/>
    </location>
</feature>
<protein>
    <submittedName>
        <fullName evidence="2">DUF2306 domain-containing protein</fullName>
    </submittedName>
</protein>
<proteinExistence type="predicted"/>
<dbReference type="AlphaFoldDB" id="A0A398D171"/>
<dbReference type="OrthoDB" id="195502at2"/>
<feature type="transmembrane region" description="Helical" evidence="1">
    <location>
        <begin position="92"/>
        <end position="113"/>
    </location>
</feature>
<sequence length="209" mass="23846">MEKRKIAYLLLSVVCTILIVYALANNYVLDPGREHFLSSKTGLQRELNVSVWLKVMYIHVAFACLAMASGLLNFSKHTLDSHRKLHRVNGYIYLFSVLIVLLTSGYMAPYATGNQISSIGFNVLNLTWLFTTITAFVHIKRKRITLHRAWMVRSYAFCFNNMLIHLFTAILHDGFGLGYTSSYTIGIYGSIATIVTVPTLINRRQRFQK</sequence>
<keyword evidence="1" id="KW-0472">Membrane</keyword>
<comment type="caution">
    <text evidence="2">The sequence shown here is derived from an EMBL/GenBank/DDBJ whole genome shotgun (WGS) entry which is preliminary data.</text>
</comment>